<organism evidence="2">
    <name type="scientific">Euplotes crassus</name>
    <dbReference type="NCBI Taxonomy" id="5936"/>
    <lineage>
        <taxon>Eukaryota</taxon>
        <taxon>Sar</taxon>
        <taxon>Alveolata</taxon>
        <taxon>Ciliophora</taxon>
        <taxon>Intramacronucleata</taxon>
        <taxon>Spirotrichea</taxon>
        <taxon>Hypotrichia</taxon>
        <taxon>Euplotida</taxon>
        <taxon>Euplotidae</taxon>
        <taxon>Moneuplotes</taxon>
    </lineage>
</organism>
<dbReference type="EMBL" id="HM072429">
    <property type="protein sequence ID" value="AEC04939.1"/>
    <property type="molecule type" value="Genomic_DNA"/>
</dbReference>
<protein>
    <submittedName>
        <fullName evidence="2">Ec-alpha pheromone</fullName>
    </submittedName>
</protein>
<name>G3CEP8_EUPCR</name>
<accession>G3CEP8</accession>
<reference evidence="3" key="2">
    <citation type="submission" date="2013-11" db="EMBL/GenBank/DDBJ databases">
        <title>Evidence for Duplication of the Mating Type (mat) Gene Locus in the Ciliate Euplotes crassus.</title>
        <authorList>
            <person name="Vallesi A."/>
            <person name="Alimenti C."/>
            <person name="Federici S."/>
            <person name="Di Giuseppe G."/>
            <person name="Dini F."/>
            <person name="Guella G."/>
            <person name="Luporini P."/>
        </authorList>
    </citation>
    <scope>NUCLEOTIDE SEQUENCE</scope>
    <source>
        <strain evidence="3">POR-73</strain>
    </source>
</reference>
<dbReference type="EMBL" id="KF905232">
    <property type="protein sequence ID" value="AHX71996.1"/>
    <property type="molecule type" value="Genomic_DNA"/>
</dbReference>
<evidence type="ECO:0000313" key="3">
    <source>
        <dbReference type="EMBL" id="AHX71996.1"/>
    </source>
</evidence>
<keyword evidence="1" id="KW-0732">Signal</keyword>
<evidence type="ECO:0000256" key="1">
    <source>
        <dbReference type="SAM" id="SignalP"/>
    </source>
</evidence>
<dbReference type="AlphaFoldDB" id="G3CEP8"/>
<evidence type="ECO:0000313" key="2">
    <source>
        <dbReference type="EMBL" id="AEC04939.1"/>
    </source>
</evidence>
<reference evidence="2" key="1">
    <citation type="journal article" date="2011" name="J. Eukaryot. Microbiol.">
        <title>Isolation and structural characterization of two water-borne pheromones from Euplotes crassus, a ciliate commonly known to carry membrane-bound pheromones.</title>
        <authorList>
            <person name="Alimenti C."/>
            <person name="Vallesi A."/>
            <person name="Federici S."/>
            <person name="di Giuseppe G."/>
            <person name="Fernando D."/>
            <person name="Carratore V."/>
            <person name="Luporini P."/>
        </authorList>
    </citation>
    <scope>NUCLEOTIDE SEQUENCE</scope>
    <source>
        <strain evidence="2">L2D</strain>
    </source>
</reference>
<feature type="signal peptide" evidence="1">
    <location>
        <begin position="1"/>
        <end position="19"/>
    </location>
</feature>
<sequence length="91" mass="10051">MNAKALLIMTLLLFTCTMAFRAKSRSKLMTSSQLGDDHCPTDVLMTCGYLQGRYNQGNYEEVGGLCNMSAEFCHCCSACDEPEVSPYSNCE</sequence>
<feature type="chain" id="PRO_5007660025" evidence="1">
    <location>
        <begin position="20"/>
        <end position="91"/>
    </location>
</feature>
<proteinExistence type="predicted"/>